<proteinExistence type="predicted"/>
<accession>A0ABR4L5I7</accession>
<protein>
    <submittedName>
        <fullName evidence="1">Uncharacterized protein</fullName>
    </submittedName>
</protein>
<comment type="caution">
    <text evidence="1">The sequence shown here is derived from an EMBL/GenBank/DDBJ whole genome shotgun (WGS) entry which is preliminary data.</text>
</comment>
<reference evidence="1 2" key="1">
    <citation type="submission" date="2024-07" db="EMBL/GenBank/DDBJ databases">
        <title>Section-level genome sequencing and comparative genomics of Aspergillus sections Usti and Cavernicolus.</title>
        <authorList>
            <consortium name="Lawrence Berkeley National Laboratory"/>
            <person name="Nybo J.L."/>
            <person name="Vesth T.C."/>
            <person name="Theobald S."/>
            <person name="Frisvad J.C."/>
            <person name="Larsen T.O."/>
            <person name="Kjaerboelling I."/>
            <person name="Rothschild-Mancinelli K."/>
            <person name="Lyhne E.K."/>
            <person name="Kogle M.E."/>
            <person name="Barry K."/>
            <person name="Clum A."/>
            <person name="Na H."/>
            <person name="Ledsgaard L."/>
            <person name="Lin J."/>
            <person name="Lipzen A."/>
            <person name="Kuo A."/>
            <person name="Riley R."/>
            <person name="Mondo S."/>
            <person name="Labutti K."/>
            <person name="Haridas S."/>
            <person name="Pangalinan J."/>
            <person name="Salamov A.A."/>
            <person name="Simmons B.A."/>
            <person name="Magnuson J.K."/>
            <person name="Chen J."/>
            <person name="Drula E."/>
            <person name="Henrissat B."/>
            <person name="Wiebenga A."/>
            <person name="Lubbers R.J."/>
            <person name="Gomes A.C."/>
            <person name="Macurrencykelacurrency M.R."/>
            <person name="Stajich J."/>
            <person name="Grigoriev I.V."/>
            <person name="Mortensen U.H."/>
            <person name="De Vries R.P."/>
            <person name="Baker S.E."/>
            <person name="Andersen M.R."/>
        </authorList>
    </citation>
    <scope>NUCLEOTIDE SEQUENCE [LARGE SCALE GENOMIC DNA]</scope>
    <source>
        <strain evidence="1 2">CBS 449.75</strain>
    </source>
</reference>
<organism evidence="1 2">
    <name type="scientific">Aspergillus lucknowensis</name>
    <dbReference type="NCBI Taxonomy" id="176173"/>
    <lineage>
        <taxon>Eukaryota</taxon>
        <taxon>Fungi</taxon>
        <taxon>Dikarya</taxon>
        <taxon>Ascomycota</taxon>
        <taxon>Pezizomycotina</taxon>
        <taxon>Eurotiomycetes</taxon>
        <taxon>Eurotiomycetidae</taxon>
        <taxon>Eurotiales</taxon>
        <taxon>Aspergillaceae</taxon>
        <taxon>Aspergillus</taxon>
        <taxon>Aspergillus subgen. Nidulantes</taxon>
    </lineage>
</organism>
<dbReference type="GeneID" id="98146863"/>
<evidence type="ECO:0000313" key="2">
    <source>
        <dbReference type="Proteomes" id="UP001610432"/>
    </source>
</evidence>
<keyword evidence="2" id="KW-1185">Reference proteome</keyword>
<sequence length="146" mass="15842">MAQSIIPITSAKIQSCATKAWTEVKPVADSLPRSQLGPAVRFFPTDDCHSLIEVTMDEYAQTPSRLSFKTGGHVVYPGKTVTGRSVTIMIPLNVDGDVKIGTTTVDTAHYYNIFSECDVEVAEGGKLVALVISDIEWKPQNLQSAK</sequence>
<dbReference type="RefSeq" id="XP_070880372.1">
    <property type="nucleotide sequence ID" value="XM_071031791.1"/>
</dbReference>
<dbReference type="Proteomes" id="UP001610432">
    <property type="component" value="Unassembled WGS sequence"/>
</dbReference>
<evidence type="ECO:0000313" key="1">
    <source>
        <dbReference type="EMBL" id="KAL2859816.1"/>
    </source>
</evidence>
<name>A0ABR4L5I7_9EURO</name>
<gene>
    <name evidence="1" type="ORF">BJX67DRAFT_376031</name>
</gene>
<dbReference type="EMBL" id="JBFXLQ010000111">
    <property type="protein sequence ID" value="KAL2859816.1"/>
    <property type="molecule type" value="Genomic_DNA"/>
</dbReference>